<proteinExistence type="predicted"/>
<keyword evidence="9 10" id="KW-0472">Membrane</keyword>
<dbReference type="GO" id="GO:0016887">
    <property type="term" value="F:ATP hydrolysis activity"/>
    <property type="evidence" value="ECO:0007669"/>
    <property type="project" value="InterPro"/>
</dbReference>
<protein>
    <submittedName>
        <fullName evidence="13">ATP-binding cassette subfamily C protein</fullName>
    </submittedName>
</protein>
<feature type="domain" description="ABC transporter" evidence="11">
    <location>
        <begin position="341"/>
        <end position="574"/>
    </location>
</feature>
<evidence type="ECO:0000313" key="14">
    <source>
        <dbReference type="Proteomes" id="UP000292027"/>
    </source>
</evidence>
<accession>A0A4V6MF39</accession>
<feature type="transmembrane region" description="Helical" evidence="10">
    <location>
        <begin position="169"/>
        <end position="186"/>
    </location>
</feature>
<keyword evidence="5 10" id="KW-0812">Transmembrane</keyword>
<dbReference type="GO" id="GO:0015421">
    <property type="term" value="F:ABC-type oligopeptide transporter activity"/>
    <property type="evidence" value="ECO:0007669"/>
    <property type="project" value="TreeGrafter"/>
</dbReference>
<comment type="caution">
    <text evidence="13">The sequence shown here is derived from an EMBL/GenBank/DDBJ whole genome shotgun (WGS) entry which is preliminary data.</text>
</comment>
<dbReference type="GO" id="GO:0005886">
    <property type="term" value="C:plasma membrane"/>
    <property type="evidence" value="ECO:0007669"/>
    <property type="project" value="UniProtKB-SubCell"/>
</dbReference>
<dbReference type="SUPFAM" id="SSF90123">
    <property type="entry name" value="ABC transporter transmembrane region"/>
    <property type="match status" value="1"/>
</dbReference>
<keyword evidence="7 13" id="KW-0067">ATP-binding</keyword>
<evidence type="ECO:0000256" key="8">
    <source>
        <dbReference type="ARBA" id="ARBA00022989"/>
    </source>
</evidence>
<evidence type="ECO:0000256" key="10">
    <source>
        <dbReference type="SAM" id="Phobius"/>
    </source>
</evidence>
<dbReference type="InterPro" id="IPR003439">
    <property type="entry name" value="ABC_transporter-like_ATP-bd"/>
</dbReference>
<keyword evidence="3" id="KW-1003">Cell membrane</keyword>
<dbReference type="PROSITE" id="PS50929">
    <property type="entry name" value="ABC_TM1F"/>
    <property type="match status" value="1"/>
</dbReference>
<dbReference type="FunFam" id="3.40.50.300:FF:001001">
    <property type="entry name" value="Multidrug ABC transporter ATP-binding protein"/>
    <property type="match status" value="1"/>
</dbReference>
<gene>
    <name evidence="13" type="ORF">EV645_2882</name>
</gene>
<dbReference type="SUPFAM" id="SSF52540">
    <property type="entry name" value="P-loop containing nucleoside triphosphate hydrolases"/>
    <property type="match status" value="1"/>
</dbReference>
<evidence type="ECO:0000256" key="1">
    <source>
        <dbReference type="ARBA" id="ARBA00004651"/>
    </source>
</evidence>
<organism evidence="13 14">
    <name type="scientific">Kribbella rubisoli</name>
    <dbReference type="NCBI Taxonomy" id="3075929"/>
    <lineage>
        <taxon>Bacteria</taxon>
        <taxon>Bacillati</taxon>
        <taxon>Actinomycetota</taxon>
        <taxon>Actinomycetes</taxon>
        <taxon>Propionibacteriales</taxon>
        <taxon>Kribbellaceae</taxon>
        <taxon>Kribbella</taxon>
    </lineage>
</organism>
<evidence type="ECO:0000259" key="11">
    <source>
        <dbReference type="PROSITE" id="PS50893"/>
    </source>
</evidence>
<dbReference type="Pfam" id="PF00664">
    <property type="entry name" value="ABC_membrane"/>
    <property type="match status" value="1"/>
</dbReference>
<keyword evidence="4" id="KW-0997">Cell inner membrane</keyword>
<dbReference type="EMBL" id="SHKR01000012">
    <property type="protein sequence ID" value="RZU15346.1"/>
    <property type="molecule type" value="Genomic_DNA"/>
</dbReference>
<feature type="transmembrane region" description="Helical" evidence="10">
    <location>
        <begin position="63"/>
        <end position="90"/>
    </location>
</feature>
<evidence type="ECO:0000256" key="9">
    <source>
        <dbReference type="ARBA" id="ARBA00023136"/>
    </source>
</evidence>
<comment type="subcellular location">
    <subcellularLocation>
        <location evidence="1">Cell membrane</location>
        <topology evidence="1">Multi-pass membrane protein</topology>
    </subcellularLocation>
</comment>
<dbReference type="Proteomes" id="UP000292027">
    <property type="component" value="Unassembled WGS sequence"/>
</dbReference>
<dbReference type="InterPro" id="IPR036640">
    <property type="entry name" value="ABC1_TM_sf"/>
</dbReference>
<dbReference type="InterPro" id="IPR011527">
    <property type="entry name" value="ABC1_TM_dom"/>
</dbReference>
<dbReference type="AlphaFoldDB" id="A0A4V6MF39"/>
<sequence length="595" mass="62380">MNLLPVAGPRATWSVLWREIRRLPVLSLLAAVVITGASAAGLVAPWALGRLIDDISGGGDRSAIVRVVVMIGVAAVVSGVLTALGVTLVARVGETVLARIREKVLDRVLQLPAPVLEKVRTGDLLSRVGDDVASVASALTEVGPSVLGAALTIVLTVGGMFALDWRLGLAGMLAVPMYFLALRWYLRRSAPYYKQERVALGERSEAIIASLRGSATVRAYRLEDRQLEKIRETSGTARDISITVFRLFSFFSARINHAEFTGLTAILVTGFFLVRADAVTVGAVTAAALYFHRLFNPVNVVLMEFDQIQTAAAGMSRLAGVLEIEASPEPPAGPGPADASLELVDISHNYDGPEVVSGVSLRFEPGERVALVGASGAGKTTLAAIAAGVLAPSAGTVKLGGVDIRDLGDDRTRAQVALLSQEVHVFSGPLVEDVRLARPAATADEVEAALDRVEALGWVRALPEGLETVVGENGHQLTGAQAQQLAFARLVLADPPVAVLDEATAEAGSAGARELERASAAATVGRTTLVVAHRLTQAEQADRIVVLDQGRVVESGTHAGLLAAGGRYAQLWRSWTGTSTPDRLGARTTPASAST</sequence>
<feature type="transmembrane region" description="Helical" evidence="10">
    <location>
        <begin position="146"/>
        <end position="163"/>
    </location>
</feature>
<dbReference type="PANTHER" id="PTHR43394:SF1">
    <property type="entry name" value="ATP-BINDING CASSETTE SUB-FAMILY B MEMBER 10, MITOCHONDRIAL"/>
    <property type="match status" value="1"/>
</dbReference>
<dbReference type="Gene3D" id="1.20.1560.10">
    <property type="entry name" value="ABC transporter type 1, transmembrane domain"/>
    <property type="match status" value="1"/>
</dbReference>
<evidence type="ECO:0000256" key="5">
    <source>
        <dbReference type="ARBA" id="ARBA00022692"/>
    </source>
</evidence>
<reference evidence="13 14" key="1">
    <citation type="journal article" date="2015" name="Stand. Genomic Sci.">
        <title>Genomic Encyclopedia of Bacterial and Archaeal Type Strains, Phase III: the genomes of soil and plant-associated and newly described type strains.</title>
        <authorList>
            <person name="Whitman W.B."/>
            <person name="Woyke T."/>
            <person name="Klenk H.P."/>
            <person name="Zhou Y."/>
            <person name="Lilburn T.G."/>
            <person name="Beck B.J."/>
            <person name="De Vos P."/>
            <person name="Vandamme P."/>
            <person name="Eisen J.A."/>
            <person name="Garrity G."/>
            <person name="Hugenholtz P."/>
            <person name="Kyrpides N.C."/>
        </authorList>
    </citation>
    <scope>NUCLEOTIDE SEQUENCE [LARGE SCALE GENOMIC DNA]</scope>
    <source>
        <strain evidence="13 14">VKM Ac-2540</strain>
    </source>
</reference>
<dbReference type="Pfam" id="PF00005">
    <property type="entry name" value="ABC_tran"/>
    <property type="match status" value="1"/>
</dbReference>
<evidence type="ECO:0000256" key="3">
    <source>
        <dbReference type="ARBA" id="ARBA00022475"/>
    </source>
</evidence>
<evidence type="ECO:0000259" key="12">
    <source>
        <dbReference type="PROSITE" id="PS50929"/>
    </source>
</evidence>
<dbReference type="PANTHER" id="PTHR43394">
    <property type="entry name" value="ATP-DEPENDENT PERMEASE MDL1, MITOCHONDRIAL"/>
    <property type="match status" value="1"/>
</dbReference>
<feature type="domain" description="ABC transmembrane type-1" evidence="12">
    <location>
        <begin position="28"/>
        <end position="310"/>
    </location>
</feature>
<dbReference type="PROSITE" id="PS50893">
    <property type="entry name" value="ABC_TRANSPORTER_2"/>
    <property type="match status" value="1"/>
</dbReference>
<keyword evidence="2" id="KW-0813">Transport</keyword>
<keyword evidence="8 10" id="KW-1133">Transmembrane helix</keyword>
<evidence type="ECO:0000256" key="2">
    <source>
        <dbReference type="ARBA" id="ARBA00022448"/>
    </source>
</evidence>
<evidence type="ECO:0000313" key="13">
    <source>
        <dbReference type="EMBL" id="RZU15346.1"/>
    </source>
</evidence>
<name>A0A4V6MF39_9ACTN</name>
<evidence type="ECO:0000256" key="6">
    <source>
        <dbReference type="ARBA" id="ARBA00022741"/>
    </source>
</evidence>
<evidence type="ECO:0000256" key="7">
    <source>
        <dbReference type="ARBA" id="ARBA00022840"/>
    </source>
</evidence>
<dbReference type="InterPro" id="IPR039421">
    <property type="entry name" value="Type_1_exporter"/>
</dbReference>
<dbReference type="OrthoDB" id="9806127at2"/>
<evidence type="ECO:0000256" key="4">
    <source>
        <dbReference type="ARBA" id="ARBA00022519"/>
    </source>
</evidence>
<dbReference type="InterPro" id="IPR027417">
    <property type="entry name" value="P-loop_NTPase"/>
</dbReference>
<dbReference type="RefSeq" id="WP_130443856.1">
    <property type="nucleotide sequence ID" value="NZ_SHKR01000012.1"/>
</dbReference>
<dbReference type="SMART" id="SM00382">
    <property type="entry name" value="AAA"/>
    <property type="match status" value="1"/>
</dbReference>
<dbReference type="InterPro" id="IPR003593">
    <property type="entry name" value="AAA+_ATPase"/>
</dbReference>
<dbReference type="GO" id="GO:0005524">
    <property type="term" value="F:ATP binding"/>
    <property type="evidence" value="ECO:0007669"/>
    <property type="project" value="UniProtKB-KW"/>
</dbReference>
<dbReference type="CDD" id="cd07346">
    <property type="entry name" value="ABC_6TM_exporters"/>
    <property type="match status" value="1"/>
</dbReference>
<keyword evidence="14" id="KW-1185">Reference proteome</keyword>
<dbReference type="Gene3D" id="3.40.50.300">
    <property type="entry name" value="P-loop containing nucleotide triphosphate hydrolases"/>
    <property type="match status" value="1"/>
</dbReference>
<keyword evidence="6" id="KW-0547">Nucleotide-binding</keyword>